<evidence type="ECO:0000256" key="1">
    <source>
        <dbReference type="ARBA" id="ARBA00009023"/>
    </source>
</evidence>
<name>A0AAW9R5A2_9GAMM</name>
<dbReference type="GO" id="GO:0055085">
    <property type="term" value="P:transmembrane transport"/>
    <property type="evidence" value="ECO:0007669"/>
    <property type="project" value="InterPro"/>
</dbReference>
<dbReference type="InterPro" id="IPR038404">
    <property type="entry name" value="TRAP_DctP_sf"/>
</dbReference>
<reference evidence="5 6" key="1">
    <citation type="submission" date="2024-02" db="EMBL/GenBank/DDBJ databases">
        <title>A novel Wenzhouxiangellaceae bacterium, isolated from coastal sediments.</title>
        <authorList>
            <person name="Du Z.-J."/>
            <person name="Ye Y.-Q."/>
            <person name="Zhang X.-Y."/>
        </authorList>
    </citation>
    <scope>NUCLEOTIDE SEQUENCE [LARGE SCALE GENOMIC DNA]</scope>
    <source>
        <strain evidence="5 6">CH-27</strain>
    </source>
</reference>
<dbReference type="NCBIfam" id="NF037995">
    <property type="entry name" value="TRAP_S1"/>
    <property type="match status" value="1"/>
</dbReference>
<dbReference type="PANTHER" id="PTHR33376:SF7">
    <property type="entry name" value="C4-DICARBOXYLATE-BINDING PROTEIN DCTB"/>
    <property type="match status" value="1"/>
</dbReference>
<dbReference type="EMBL" id="JAZHOG010000002">
    <property type="protein sequence ID" value="MEJ8566592.1"/>
    <property type="molecule type" value="Genomic_DNA"/>
</dbReference>
<evidence type="ECO:0000256" key="3">
    <source>
        <dbReference type="ARBA" id="ARBA00022729"/>
    </source>
</evidence>
<evidence type="ECO:0000256" key="2">
    <source>
        <dbReference type="ARBA" id="ARBA00022448"/>
    </source>
</evidence>
<feature type="chain" id="PRO_5043712675" evidence="4">
    <location>
        <begin position="35"/>
        <end position="353"/>
    </location>
</feature>
<organism evidence="5 6">
    <name type="scientific">Elongatibacter sediminis</name>
    <dbReference type="NCBI Taxonomy" id="3119006"/>
    <lineage>
        <taxon>Bacteria</taxon>
        <taxon>Pseudomonadati</taxon>
        <taxon>Pseudomonadota</taxon>
        <taxon>Gammaproteobacteria</taxon>
        <taxon>Chromatiales</taxon>
        <taxon>Wenzhouxiangellaceae</taxon>
        <taxon>Elongatibacter</taxon>
    </lineage>
</organism>
<dbReference type="InterPro" id="IPR018389">
    <property type="entry name" value="DctP_fam"/>
</dbReference>
<evidence type="ECO:0000313" key="6">
    <source>
        <dbReference type="Proteomes" id="UP001359886"/>
    </source>
</evidence>
<proteinExistence type="inferred from homology"/>
<protein>
    <submittedName>
        <fullName evidence="5">TRAP transporter substrate-binding protein DctP</fullName>
    </submittedName>
</protein>
<dbReference type="SUPFAM" id="SSF53850">
    <property type="entry name" value="Periplasmic binding protein-like II"/>
    <property type="match status" value="1"/>
</dbReference>
<keyword evidence="2" id="KW-0813">Transport</keyword>
<dbReference type="CDD" id="cd13670">
    <property type="entry name" value="PBP2_TRAP_Tp0957_like"/>
    <property type="match status" value="1"/>
</dbReference>
<comment type="similarity">
    <text evidence="1">Belongs to the bacterial solute-binding protein 7 family.</text>
</comment>
<keyword evidence="6" id="KW-1185">Reference proteome</keyword>
<dbReference type="PANTHER" id="PTHR33376">
    <property type="match status" value="1"/>
</dbReference>
<dbReference type="Pfam" id="PF03480">
    <property type="entry name" value="DctP"/>
    <property type="match status" value="1"/>
</dbReference>
<evidence type="ECO:0000256" key="4">
    <source>
        <dbReference type="SAM" id="SignalP"/>
    </source>
</evidence>
<comment type="caution">
    <text evidence="5">The sequence shown here is derived from an EMBL/GenBank/DDBJ whole genome shotgun (WGS) entry which is preliminary data.</text>
</comment>
<evidence type="ECO:0000313" key="5">
    <source>
        <dbReference type="EMBL" id="MEJ8566592.1"/>
    </source>
</evidence>
<dbReference type="AlphaFoldDB" id="A0AAW9R5A2"/>
<feature type="signal peptide" evidence="4">
    <location>
        <begin position="1"/>
        <end position="34"/>
    </location>
</feature>
<dbReference type="Gene3D" id="3.40.190.170">
    <property type="entry name" value="Bacterial extracellular solute-binding protein, family 7"/>
    <property type="match status" value="1"/>
</dbReference>
<accession>A0AAW9R5A2</accession>
<gene>
    <name evidence="5" type="primary">dctP</name>
    <name evidence="5" type="ORF">V3330_03040</name>
</gene>
<keyword evidence="3 4" id="KW-0732">Signal</keyword>
<dbReference type="Proteomes" id="UP001359886">
    <property type="component" value="Unassembled WGS sequence"/>
</dbReference>
<sequence length="353" mass="38925">MKNSTVTTARALPMPFRVLALILALALFPTCASAQTLKIATIAPEGSAWMNDMRAGGDEIAERTAGRVSLKFYGGGVQGNDRQVQRKMRTGQLHGGAFTSGSMNKFQRDADIYALPLLFHSLDEVRFVREELDAELRERLAQAGYVTFGFAGAGFAYMMANQPMRSLADLDGQKVWTPEGDAFAFAALRSLGVAPVSMPVTDVMTGLQTDLLDSVAVPPVGAIVLQWHTRLKYITDLPISYTYAGIMLERRAFERLQENDQAVVREVLEGIYRRFDESGTADNRQALQALLDSGLELVEPEPDEVRSWRENVLRSHQQQVAKDVIDPQLYARLLDLLATYRSKFPGPATPGGP</sequence>
<dbReference type="RefSeq" id="WP_354693916.1">
    <property type="nucleotide sequence ID" value="NZ_JAZHOG010000002.1"/>
</dbReference>